<comment type="catalytic activity">
    <reaction evidence="7">
        <text>Preferential cleavage: (Ac)2-L-Lys-D-Ala-|-D-Ala. Also transpeptidation of peptidyl-alanyl moieties that are N-acyl substituents of D-alanine.</text>
        <dbReference type="EC" id="3.4.16.4"/>
    </reaction>
</comment>
<evidence type="ECO:0000256" key="2">
    <source>
        <dbReference type="ARBA" id="ARBA00022670"/>
    </source>
</evidence>
<feature type="compositionally biased region" description="Basic and acidic residues" evidence="9">
    <location>
        <begin position="782"/>
        <end position="791"/>
    </location>
</feature>
<protein>
    <submittedName>
        <fullName evidence="13">Transglycosylase domain-containing protein</fullName>
        <ecNumber evidence="13">2.4.-.-</ecNumber>
    </submittedName>
</protein>
<dbReference type="InterPro" id="IPR050396">
    <property type="entry name" value="Glycosyltr_51/Transpeptidase"/>
</dbReference>
<evidence type="ECO:0000313" key="13">
    <source>
        <dbReference type="EMBL" id="MDS1271453.1"/>
    </source>
</evidence>
<accession>A0ABU2H815</accession>
<keyword evidence="10" id="KW-0812">Transmembrane</keyword>
<evidence type="ECO:0000313" key="14">
    <source>
        <dbReference type="Proteomes" id="UP001250214"/>
    </source>
</evidence>
<evidence type="ECO:0000256" key="8">
    <source>
        <dbReference type="ARBA" id="ARBA00049902"/>
    </source>
</evidence>
<feature type="compositionally biased region" description="Basic and acidic residues" evidence="9">
    <location>
        <begin position="44"/>
        <end position="57"/>
    </location>
</feature>
<name>A0ABU2H815_9ACTN</name>
<comment type="catalytic activity">
    <reaction evidence="8">
        <text>[GlcNAc-(1-&gt;4)-Mur2Ac(oyl-L-Ala-gamma-D-Glu-L-Lys-D-Ala-D-Ala)](n)-di-trans,octa-cis-undecaprenyl diphosphate + beta-D-GlcNAc-(1-&gt;4)-Mur2Ac(oyl-L-Ala-gamma-D-Glu-L-Lys-D-Ala-D-Ala)-di-trans,octa-cis-undecaprenyl diphosphate = [GlcNAc-(1-&gt;4)-Mur2Ac(oyl-L-Ala-gamma-D-Glu-L-Lys-D-Ala-D-Ala)](n+1)-di-trans,octa-cis-undecaprenyl diphosphate + di-trans,octa-cis-undecaprenyl diphosphate + H(+)</text>
        <dbReference type="Rhea" id="RHEA:23708"/>
        <dbReference type="Rhea" id="RHEA-COMP:9602"/>
        <dbReference type="Rhea" id="RHEA-COMP:9603"/>
        <dbReference type="ChEBI" id="CHEBI:15378"/>
        <dbReference type="ChEBI" id="CHEBI:58405"/>
        <dbReference type="ChEBI" id="CHEBI:60033"/>
        <dbReference type="ChEBI" id="CHEBI:78435"/>
        <dbReference type="EC" id="2.4.99.28"/>
    </reaction>
</comment>
<feature type="region of interest" description="Disordered" evidence="9">
    <location>
        <begin position="1"/>
        <end position="63"/>
    </location>
</feature>
<dbReference type="EMBL" id="JAVLVT010000006">
    <property type="protein sequence ID" value="MDS1271453.1"/>
    <property type="molecule type" value="Genomic_DNA"/>
</dbReference>
<dbReference type="PANTHER" id="PTHR32282:SF34">
    <property type="entry name" value="PENICILLIN-BINDING PROTEIN 1A"/>
    <property type="match status" value="1"/>
</dbReference>
<evidence type="ECO:0000256" key="3">
    <source>
        <dbReference type="ARBA" id="ARBA00022676"/>
    </source>
</evidence>
<reference evidence="14" key="1">
    <citation type="submission" date="2023-07" db="EMBL/GenBank/DDBJ databases">
        <title>Novel species in the genus Lipingzhangella isolated from Sambhar Salt Lake.</title>
        <authorList>
            <person name="Jiya N."/>
            <person name="Kajale S."/>
            <person name="Sharma A."/>
        </authorList>
    </citation>
    <scope>NUCLEOTIDE SEQUENCE [LARGE SCALE GENOMIC DNA]</scope>
    <source>
        <strain evidence="14">LS1_29</strain>
    </source>
</reference>
<dbReference type="InterPro" id="IPR001460">
    <property type="entry name" value="PCN-bd_Tpept"/>
</dbReference>
<feature type="compositionally biased region" description="Basic and acidic residues" evidence="9">
    <location>
        <begin position="743"/>
        <end position="757"/>
    </location>
</feature>
<keyword evidence="14" id="KW-1185">Reference proteome</keyword>
<keyword evidence="6" id="KW-0511">Multifunctional enzyme</keyword>
<evidence type="ECO:0000256" key="1">
    <source>
        <dbReference type="ARBA" id="ARBA00022645"/>
    </source>
</evidence>
<keyword evidence="10" id="KW-1133">Transmembrane helix</keyword>
<comment type="caution">
    <text evidence="13">The sequence shown here is derived from an EMBL/GenBank/DDBJ whole genome shotgun (WGS) entry which is preliminary data.</text>
</comment>
<organism evidence="13 14">
    <name type="scientific">Lipingzhangella rawalii</name>
    <dbReference type="NCBI Taxonomy" id="2055835"/>
    <lineage>
        <taxon>Bacteria</taxon>
        <taxon>Bacillati</taxon>
        <taxon>Actinomycetota</taxon>
        <taxon>Actinomycetes</taxon>
        <taxon>Streptosporangiales</taxon>
        <taxon>Nocardiopsidaceae</taxon>
        <taxon>Lipingzhangella</taxon>
    </lineage>
</organism>
<feature type="compositionally biased region" description="Pro residues" evidence="9">
    <location>
        <begin position="720"/>
        <end position="741"/>
    </location>
</feature>
<evidence type="ECO:0000259" key="11">
    <source>
        <dbReference type="Pfam" id="PF00905"/>
    </source>
</evidence>
<evidence type="ECO:0000256" key="9">
    <source>
        <dbReference type="SAM" id="MobiDB-lite"/>
    </source>
</evidence>
<keyword evidence="4 13" id="KW-0808">Transferase</keyword>
<dbReference type="InterPro" id="IPR001264">
    <property type="entry name" value="Glyco_trans_51"/>
</dbReference>
<feature type="region of interest" description="Disordered" evidence="9">
    <location>
        <begin position="693"/>
        <end position="791"/>
    </location>
</feature>
<evidence type="ECO:0000256" key="10">
    <source>
        <dbReference type="SAM" id="Phobius"/>
    </source>
</evidence>
<evidence type="ECO:0000256" key="6">
    <source>
        <dbReference type="ARBA" id="ARBA00023268"/>
    </source>
</evidence>
<feature type="compositionally biased region" description="Low complexity" evidence="9">
    <location>
        <begin position="709"/>
        <end position="719"/>
    </location>
</feature>
<dbReference type="InterPro" id="IPR012338">
    <property type="entry name" value="Beta-lactam/transpept-like"/>
</dbReference>
<dbReference type="SUPFAM" id="SSF56601">
    <property type="entry name" value="beta-lactamase/transpeptidase-like"/>
    <property type="match status" value="1"/>
</dbReference>
<dbReference type="SUPFAM" id="SSF53955">
    <property type="entry name" value="Lysozyme-like"/>
    <property type="match status" value="1"/>
</dbReference>
<keyword evidence="5" id="KW-0378">Hydrolase</keyword>
<feature type="transmembrane region" description="Helical" evidence="10">
    <location>
        <begin position="75"/>
        <end position="96"/>
    </location>
</feature>
<keyword evidence="1" id="KW-0121">Carboxypeptidase</keyword>
<dbReference type="EC" id="2.4.-.-" evidence="13"/>
<proteinExistence type="predicted"/>
<dbReference type="PANTHER" id="PTHR32282">
    <property type="entry name" value="BINDING PROTEIN TRANSPEPTIDASE, PUTATIVE-RELATED"/>
    <property type="match status" value="1"/>
</dbReference>
<dbReference type="GO" id="GO:0016757">
    <property type="term" value="F:glycosyltransferase activity"/>
    <property type="evidence" value="ECO:0007669"/>
    <property type="project" value="UniProtKB-KW"/>
</dbReference>
<gene>
    <name evidence="13" type="ORF">RIF23_14235</name>
</gene>
<feature type="domain" description="Glycosyl transferase family 51" evidence="12">
    <location>
        <begin position="124"/>
        <end position="278"/>
    </location>
</feature>
<keyword evidence="10" id="KW-0472">Membrane</keyword>
<keyword evidence="3 13" id="KW-0328">Glycosyltransferase</keyword>
<dbReference type="Pfam" id="PF00905">
    <property type="entry name" value="Transpeptidase"/>
    <property type="match status" value="1"/>
</dbReference>
<evidence type="ECO:0000256" key="5">
    <source>
        <dbReference type="ARBA" id="ARBA00022801"/>
    </source>
</evidence>
<dbReference type="InterPro" id="IPR036950">
    <property type="entry name" value="PBP_transglycosylase"/>
</dbReference>
<evidence type="ECO:0000256" key="7">
    <source>
        <dbReference type="ARBA" id="ARBA00034000"/>
    </source>
</evidence>
<dbReference type="RefSeq" id="WP_310913011.1">
    <property type="nucleotide sequence ID" value="NZ_JAVLVT010000006.1"/>
</dbReference>
<dbReference type="Gene3D" id="3.40.710.10">
    <property type="entry name" value="DD-peptidase/beta-lactamase superfamily"/>
    <property type="match status" value="1"/>
</dbReference>
<evidence type="ECO:0000259" key="12">
    <source>
        <dbReference type="Pfam" id="PF00912"/>
    </source>
</evidence>
<dbReference type="Gene3D" id="1.10.3810.10">
    <property type="entry name" value="Biosynthetic peptidoglycan transglycosylase-like"/>
    <property type="match status" value="1"/>
</dbReference>
<feature type="domain" description="Penicillin-binding protein transpeptidase" evidence="11">
    <location>
        <begin position="399"/>
        <end position="638"/>
    </location>
</feature>
<dbReference type="Pfam" id="PF00912">
    <property type="entry name" value="Transgly"/>
    <property type="match status" value="1"/>
</dbReference>
<keyword evidence="2" id="KW-0645">Protease</keyword>
<sequence length="791" mass="84326">MSTERRRSAGGRRRSGDPAGDGHGAGPRRRSERAQASQSATHSARSESGRRRPRAEGGARPGGFRRFCARAWKPFLAVSGLAVVGVVTAFGIWYAAMPGPDELGAQAEADATATVIRFADESEVGTTGEMNRVPITIDQVPDAVIDGVLASEQRQFYQEPAISPAGTARAILSGGEAGGGSSITQQMARNYYNTLSREQTYTRKIREIMVAMKVDQSLSKDQILEQYLNTIYFGRNAYGIQAAAQAYFGKNIDELDEAEGALMGALIQQPGNFENAHPDDPIWEVLQDRWAYSVNGMVEMHENGWGRGGLSQQEADALEFPEPIEREGTGSYDGYNGYIIEAVKSELAERYDLPADQIQQGGYTVTTSIDEDLMEAAEAAVEQNRPEGTAEETNFGLAAVEPETGQIRAFYGGESVFEDTDNSLIQRGQAGSAYKPYVLAEGLSQGIALSSQFDGDSPQEFPGLAGEIQNNDNRSWGTVDLVESTAHSVNTSFVELGIEVGAQNVTDLATNAGVSPDHAETAELGPNIALGTYSVTALDQASGYATFANAGTHIPQHMVTEVIDANNDVLEPNDADVIETGEEVFSPDVAADATYAMTQVVEGGGAESAALDDGRPVAGKTGTSTNSVSAWFAGFTPQLSTAVGLHRSDGEPVQIPGTDTLYGSTVPAAMWKDFMTVAMEGEEHQQFPPRANVGEELNFEPSPSPTPTETPTAEADPTPTESPSPTPTPTETPTFEPPPLPEACRDAESMEEWHECRANQPTEEPEPGNPDGGPGDGDDNDNDRLFGGDGN</sequence>
<dbReference type="Proteomes" id="UP001250214">
    <property type="component" value="Unassembled WGS sequence"/>
</dbReference>
<dbReference type="InterPro" id="IPR023346">
    <property type="entry name" value="Lysozyme-like_dom_sf"/>
</dbReference>
<evidence type="ECO:0000256" key="4">
    <source>
        <dbReference type="ARBA" id="ARBA00022679"/>
    </source>
</evidence>